<evidence type="ECO:0000313" key="3">
    <source>
        <dbReference type="Proteomes" id="UP001158576"/>
    </source>
</evidence>
<protein>
    <submittedName>
        <fullName evidence="2">Oidioi.mRNA.OKI2018_I69.chr2.g8043.t1.cds</fullName>
    </submittedName>
</protein>
<proteinExistence type="predicted"/>
<keyword evidence="1" id="KW-1133">Transmembrane helix</keyword>
<evidence type="ECO:0000256" key="1">
    <source>
        <dbReference type="SAM" id="Phobius"/>
    </source>
</evidence>
<organism evidence="2 3">
    <name type="scientific">Oikopleura dioica</name>
    <name type="common">Tunicate</name>
    <dbReference type="NCBI Taxonomy" id="34765"/>
    <lineage>
        <taxon>Eukaryota</taxon>
        <taxon>Metazoa</taxon>
        <taxon>Chordata</taxon>
        <taxon>Tunicata</taxon>
        <taxon>Appendicularia</taxon>
        <taxon>Copelata</taxon>
        <taxon>Oikopleuridae</taxon>
        <taxon>Oikopleura</taxon>
    </lineage>
</organism>
<evidence type="ECO:0000313" key="2">
    <source>
        <dbReference type="EMBL" id="CAG5113954.1"/>
    </source>
</evidence>
<dbReference type="EMBL" id="OU015567">
    <property type="protein sequence ID" value="CAG5113954.1"/>
    <property type="molecule type" value="Genomic_DNA"/>
</dbReference>
<sequence>MFRQVSVATLVRPLLFLAVLFVAMVLYLSERQNAIDRQVDSIIKSVEAMQESQQRLLDEQLQLSLDTNKTGLSISSHDNQIDVLEQYTKKYNLLFFGLAEEGPEEDPEKLVRQLLVSKMEIDLKDKDIEYCERHDDGKSNPKPILVKFQRWKDKTRIFYKRKVLPAQFEIREDLTLKQIHDNAKLEAYAKLAQKENKTIKWNGKTLFVNGKEVRASDVPNSILEK</sequence>
<accession>A0ABN7T8L0</accession>
<name>A0ABN7T8L0_OIKDI</name>
<gene>
    <name evidence="2" type="ORF">OKIOD_LOCUS16808</name>
</gene>
<reference evidence="2 3" key="1">
    <citation type="submission" date="2021-04" db="EMBL/GenBank/DDBJ databases">
        <authorList>
            <person name="Bliznina A."/>
        </authorList>
    </citation>
    <scope>NUCLEOTIDE SEQUENCE [LARGE SCALE GENOMIC DNA]</scope>
</reference>
<keyword evidence="1" id="KW-0812">Transmembrane</keyword>
<keyword evidence="3" id="KW-1185">Reference proteome</keyword>
<keyword evidence="1" id="KW-0472">Membrane</keyword>
<feature type="transmembrane region" description="Helical" evidence="1">
    <location>
        <begin position="6"/>
        <end position="28"/>
    </location>
</feature>
<dbReference type="Gene3D" id="3.30.70.1820">
    <property type="entry name" value="L1 transposable element, RRM domain"/>
    <property type="match status" value="1"/>
</dbReference>
<dbReference type="Proteomes" id="UP001158576">
    <property type="component" value="Chromosome 2"/>
</dbReference>